<gene>
    <name evidence="4" type="ORF">ACAOBT_LOCUS28088</name>
</gene>
<evidence type="ECO:0000313" key="5">
    <source>
        <dbReference type="Proteomes" id="UP001152888"/>
    </source>
</evidence>
<dbReference type="InterPro" id="IPR002347">
    <property type="entry name" value="SDR_fam"/>
</dbReference>
<dbReference type="PANTHER" id="PTHR44229:SF8">
    <property type="entry name" value="ALCOHOL DEHYDROGENASE-RELATED"/>
    <property type="match status" value="1"/>
</dbReference>
<dbReference type="GO" id="GO:0005737">
    <property type="term" value="C:cytoplasm"/>
    <property type="evidence" value="ECO:0007669"/>
    <property type="project" value="TreeGrafter"/>
</dbReference>
<evidence type="ECO:0000256" key="3">
    <source>
        <dbReference type="RuleBase" id="RU000363"/>
    </source>
</evidence>
<dbReference type="GO" id="GO:0016616">
    <property type="term" value="F:oxidoreductase activity, acting on the CH-OH group of donors, NAD or NADP as acceptor"/>
    <property type="evidence" value="ECO:0007669"/>
    <property type="project" value="TreeGrafter"/>
</dbReference>
<dbReference type="EMBL" id="CAKOFQ010007597">
    <property type="protein sequence ID" value="CAH2004600.1"/>
    <property type="molecule type" value="Genomic_DNA"/>
</dbReference>
<organism evidence="4 5">
    <name type="scientific">Acanthoscelides obtectus</name>
    <name type="common">Bean weevil</name>
    <name type="synonym">Bruchus obtectus</name>
    <dbReference type="NCBI Taxonomy" id="200917"/>
    <lineage>
        <taxon>Eukaryota</taxon>
        <taxon>Metazoa</taxon>
        <taxon>Ecdysozoa</taxon>
        <taxon>Arthropoda</taxon>
        <taxon>Hexapoda</taxon>
        <taxon>Insecta</taxon>
        <taxon>Pterygota</taxon>
        <taxon>Neoptera</taxon>
        <taxon>Endopterygota</taxon>
        <taxon>Coleoptera</taxon>
        <taxon>Polyphaga</taxon>
        <taxon>Cucujiformia</taxon>
        <taxon>Chrysomeloidea</taxon>
        <taxon>Chrysomelidae</taxon>
        <taxon>Bruchinae</taxon>
        <taxon>Bruchini</taxon>
        <taxon>Acanthoscelides</taxon>
    </lineage>
</organism>
<dbReference type="PRINTS" id="PR00081">
    <property type="entry name" value="GDHRDH"/>
</dbReference>
<reference evidence="4" key="1">
    <citation type="submission" date="2022-03" db="EMBL/GenBank/DDBJ databases">
        <authorList>
            <person name="Sayadi A."/>
        </authorList>
    </citation>
    <scope>NUCLEOTIDE SEQUENCE</scope>
</reference>
<dbReference type="SUPFAM" id="SSF51735">
    <property type="entry name" value="NAD(P)-binding Rossmann-fold domains"/>
    <property type="match status" value="1"/>
</dbReference>
<accession>A0A9P0LSI4</accession>
<comment type="caution">
    <text evidence="4">The sequence shown here is derived from an EMBL/GenBank/DDBJ whole genome shotgun (WGS) entry which is preliminary data.</text>
</comment>
<evidence type="ECO:0000256" key="2">
    <source>
        <dbReference type="ARBA" id="ARBA00023002"/>
    </source>
</evidence>
<dbReference type="Pfam" id="PF00106">
    <property type="entry name" value="adh_short"/>
    <property type="match status" value="1"/>
</dbReference>
<keyword evidence="2" id="KW-0560">Oxidoreductase</keyword>
<dbReference type="PANTHER" id="PTHR44229">
    <property type="entry name" value="15-HYDROXYPROSTAGLANDIN DEHYDROGENASE [NAD(+)]"/>
    <property type="match status" value="1"/>
</dbReference>
<evidence type="ECO:0008006" key="6">
    <source>
        <dbReference type="Google" id="ProtNLM"/>
    </source>
</evidence>
<dbReference type="PRINTS" id="PR00080">
    <property type="entry name" value="SDRFAMILY"/>
</dbReference>
<evidence type="ECO:0000313" key="4">
    <source>
        <dbReference type="EMBL" id="CAH2004600.1"/>
    </source>
</evidence>
<name>A0A9P0LSI4_ACAOB</name>
<dbReference type="Proteomes" id="UP001152888">
    <property type="component" value="Unassembled WGS sequence"/>
</dbReference>
<protein>
    <recommendedName>
        <fullName evidence="6">15-hydroxyprostaglandin dehydrogenase [NAD(+)]-like</fullName>
    </recommendedName>
</protein>
<dbReference type="AlphaFoldDB" id="A0A9P0LSI4"/>
<proteinExistence type="inferred from homology"/>
<comment type="similarity">
    <text evidence="1 3">Belongs to the short-chain dehydrogenases/reductases (SDR) family.</text>
</comment>
<keyword evidence="5" id="KW-1185">Reference proteome</keyword>
<dbReference type="Gene3D" id="3.40.50.720">
    <property type="entry name" value="NAD(P)-binding Rossmann-like Domain"/>
    <property type="match status" value="1"/>
</dbReference>
<dbReference type="OrthoDB" id="417891at2759"/>
<dbReference type="InterPro" id="IPR036291">
    <property type="entry name" value="NAD(P)-bd_dom_sf"/>
</dbReference>
<evidence type="ECO:0000256" key="1">
    <source>
        <dbReference type="ARBA" id="ARBA00006484"/>
    </source>
</evidence>
<sequence>MALQIQKQVWKTCKPIFSILQKKPCTAEAVAENRNFFTFLSRKSSTLKEDRSNKVHLEDKVAVVTGGASGIGYAVANELLKEDVSGTSSVTVIDNNKEKLQESVRHLGEEHGEDRILPIEADVSNIEQMDAAFRNTVLHYHTIDIIINNAGILDDGKWEQELKTNTHGCVIGTLLGMQYMARSSSGSGGIIVNVGSLAGLTPWCGFPIYTMTQFGVVGFTKALGSGRLYERTGVKVFGYCPCLTKTAMLENLAEKSINDNFAAEFVEDTGNMKVQRPEIVAKGLVGTLHEAKPGSIWVAMEDKEPFEVSMSEMLKKAGQSVDQATR</sequence>